<sequence>VCPSVCPLILGVTIRVQLYILFPSECPFTSVVPIRVPLYISCSHQSAPLHQLFPSEYPFTSGVPIRVPLYISCSPSECPFTSGVPIRVPLYIRCSHIPIRLPPFTSGFPESECPHTSTPFYHSFPISGHMLC</sequence>
<protein>
    <submittedName>
        <fullName evidence="1">Uncharacterized protein</fullName>
    </submittedName>
</protein>
<feature type="non-terminal residue" evidence="1">
    <location>
        <position position="1"/>
    </location>
</feature>
<comment type="caution">
    <text evidence="1">The sequence shown here is derived from an EMBL/GenBank/DDBJ whole genome shotgun (WGS) entry which is preliminary data.</text>
</comment>
<dbReference type="Proteomes" id="UP001162483">
    <property type="component" value="Unassembled WGS sequence"/>
</dbReference>
<organism evidence="1 2">
    <name type="scientific">Staurois parvus</name>
    <dbReference type="NCBI Taxonomy" id="386267"/>
    <lineage>
        <taxon>Eukaryota</taxon>
        <taxon>Metazoa</taxon>
        <taxon>Chordata</taxon>
        <taxon>Craniata</taxon>
        <taxon>Vertebrata</taxon>
        <taxon>Euteleostomi</taxon>
        <taxon>Amphibia</taxon>
        <taxon>Batrachia</taxon>
        <taxon>Anura</taxon>
        <taxon>Neobatrachia</taxon>
        <taxon>Ranoidea</taxon>
        <taxon>Ranidae</taxon>
        <taxon>Staurois</taxon>
    </lineage>
</organism>
<reference evidence="1" key="1">
    <citation type="submission" date="2023-05" db="EMBL/GenBank/DDBJ databases">
        <authorList>
            <person name="Stuckert A."/>
        </authorList>
    </citation>
    <scope>NUCLEOTIDE SEQUENCE</scope>
</reference>
<keyword evidence="2" id="KW-1185">Reference proteome</keyword>
<proteinExistence type="predicted"/>
<accession>A0ABN9BVZ7</accession>
<evidence type="ECO:0000313" key="2">
    <source>
        <dbReference type="Proteomes" id="UP001162483"/>
    </source>
</evidence>
<feature type="non-terminal residue" evidence="1">
    <location>
        <position position="132"/>
    </location>
</feature>
<dbReference type="EMBL" id="CATNWA010006201">
    <property type="protein sequence ID" value="CAI9551617.1"/>
    <property type="molecule type" value="Genomic_DNA"/>
</dbReference>
<evidence type="ECO:0000313" key="1">
    <source>
        <dbReference type="EMBL" id="CAI9551617.1"/>
    </source>
</evidence>
<name>A0ABN9BVZ7_9NEOB</name>
<gene>
    <name evidence="1" type="ORF">SPARVUS_LOCUS3771204</name>
</gene>